<dbReference type="STRING" id="288992.SAMN04488522_10468"/>
<dbReference type="AlphaFoldDB" id="A0A1M5G5I5"/>
<protein>
    <submittedName>
        <fullName evidence="1">Uncharacterized protein</fullName>
    </submittedName>
</protein>
<proteinExistence type="predicted"/>
<reference evidence="2" key="1">
    <citation type="submission" date="2016-11" db="EMBL/GenBank/DDBJ databases">
        <authorList>
            <person name="Varghese N."/>
            <person name="Submissions S."/>
        </authorList>
    </citation>
    <scope>NUCLEOTIDE SEQUENCE [LARGE SCALE GENOMIC DNA]</scope>
    <source>
        <strain evidence="2">DSM 16990</strain>
    </source>
</reference>
<evidence type="ECO:0000313" key="1">
    <source>
        <dbReference type="EMBL" id="SHF99015.1"/>
    </source>
</evidence>
<dbReference type="Proteomes" id="UP000184287">
    <property type="component" value="Unassembled WGS sequence"/>
</dbReference>
<name>A0A1M5G5I5_9SPHI</name>
<keyword evidence="2" id="KW-1185">Reference proteome</keyword>
<dbReference type="EMBL" id="FQUQ01000004">
    <property type="protein sequence ID" value="SHF99015.1"/>
    <property type="molecule type" value="Genomic_DNA"/>
</dbReference>
<gene>
    <name evidence="1" type="ORF">SAMN04488522_10468</name>
</gene>
<dbReference type="RefSeq" id="WP_073232811.1">
    <property type="nucleotide sequence ID" value="NZ_FQUQ01000004.1"/>
</dbReference>
<sequence length="87" mass="10620">MYIEDNKQERLRLLIHSFFQEHSCDELIDMLYTVYRGWALQVSIKVDRDERLRILMCYSDLKEFLEEFRELYVPEVTVVESPPEDPF</sequence>
<evidence type="ECO:0000313" key="2">
    <source>
        <dbReference type="Proteomes" id="UP000184287"/>
    </source>
</evidence>
<organism evidence="1 2">
    <name type="scientific">Pedobacter caeni</name>
    <dbReference type="NCBI Taxonomy" id="288992"/>
    <lineage>
        <taxon>Bacteria</taxon>
        <taxon>Pseudomonadati</taxon>
        <taxon>Bacteroidota</taxon>
        <taxon>Sphingobacteriia</taxon>
        <taxon>Sphingobacteriales</taxon>
        <taxon>Sphingobacteriaceae</taxon>
        <taxon>Pedobacter</taxon>
    </lineage>
</organism>
<accession>A0A1M5G5I5</accession>
<dbReference type="OrthoDB" id="770732at2"/>